<dbReference type="GO" id="GO:0005829">
    <property type="term" value="C:cytosol"/>
    <property type="evidence" value="ECO:0007669"/>
    <property type="project" value="TreeGrafter"/>
</dbReference>
<dbReference type="PANTHER" id="PTHR43691">
    <property type="entry name" value="URIDINE PHOSPHORYLASE"/>
    <property type="match status" value="1"/>
</dbReference>
<dbReference type="EMBL" id="RHJS01000002">
    <property type="protein sequence ID" value="RRK33900.1"/>
    <property type="molecule type" value="Genomic_DNA"/>
</dbReference>
<dbReference type="GO" id="GO:0004731">
    <property type="term" value="F:purine-nucleoside phosphorylase activity"/>
    <property type="evidence" value="ECO:0007669"/>
    <property type="project" value="TreeGrafter"/>
</dbReference>
<proteinExistence type="predicted"/>
<sequence length="255" mass="27989">MATIFERFCEEPNAMINPCDVMEKKAGFPKVCITTFSEGVIQEFVRRNPANVIASLYTANGALPVYEIEYAGKKVGLFLSRVGAPACVAGLEEIIAMGAEKIIQFGCCGILNQAAADNRIIIPSSAVRDEGTSYHYIPGSEEIHADSASVEMAVRCMESHKIPYTVGKIWTTDGIYRETQEAVAERKKQGCIAVEMECSASMAAARFRNVPIIQFFYGADSLDSDKWEPRDLTDYGMSAGDKYMTIALECSLLFP</sequence>
<dbReference type="GO" id="GO:0006152">
    <property type="term" value="P:purine nucleoside catabolic process"/>
    <property type="evidence" value="ECO:0007669"/>
    <property type="project" value="TreeGrafter"/>
</dbReference>
<gene>
    <name evidence="5" type="ORF">EBB54_22965</name>
</gene>
<dbReference type="InterPro" id="IPR035994">
    <property type="entry name" value="Nucleoside_phosphorylase_sf"/>
</dbReference>
<dbReference type="Proteomes" id="UP000274920">
    <property type="component" value="Unassembled WGS sequence"/>
</dbReference>
<evidence type="ECO:0000259" key="4">
    <source>
        <dbReference type="Pfam" id="PF01048"/>
    </source>
</evidence>
<organism evidence="5 6">
    <name type="scientific">Schaedlerella arabinosiphila</name>
    <dbReference type="NCBI Taxonomy" id="2044587"/>
    <lineage>
        <taxon>Bacteria</taxon>
        <taxon>Bacillati</taxon>
        <taxon>Bacillota</taxon>
        <taxon>Clostridia</taxon>
        <taxon>Lachnospirales</taxon>
        <taxon>Lachnospiraceae</taxon>
        <taxon>Schaedlerella</taxon>
    </lineage>
</organism>
<comment type="caution">
    <text evidence="5">The sequence shown here is derived from an EMBL/GenBank/DDBJ whole genome shotgun (WGS) entry which is preliminary data.</text>
</comment>
<accession>A0A3R8M1J6</accession>
<comment type="catalytic activity">
    <reaction evidence="3">
        <text>uridine + phosphate = alpha-D-ribose 1-phosphate + uracil</text>
        <dbReference type="Rhea" id="RHEA:24388"/>
        <dbReference type="ChEBI" id="CHEBI:16704"/>
        <dbReference type="ChEBI" id="CHEBI:17568"/>
        <dbReference type="ChEBI" id="CHEBI:43474"/>
        <dbReference type="ChEBI" id="CHEBI:57720"/>
        <dbReference type="EC" id="2.4.2.3"/>
    </reaction>
</comment>
<evidence type="ECO:0000256" key="2">
    <source>
        <dbReference type="ARBA" id="ARBA00021980"/>
    </source>
</evidence>
<dbReference type="PANTHER" id="PTHR43691:SF11">
    <property type="entry name" value="FI09636P-RELATED"/>
    <property type="match status" value="1"/>
</dbReference>
<reference evidence="5" key="1">
    <citation type="submission" date="2018-10" db="EMBL/GenBank/DDBJ databases">
        <title>Schaedlerella arabinophila gen. nov. sp. nov., isolated from the mouse intestinal tract and comparative analysis with the genome of the closely related altered Schaedler flora strain ASF502.</title>
        <authorList>
            <person name="Miyake S."/>
            <person name="Soh M."/>
            <person name="Seedorf H."/>
        </authorList>
    </citation>
    <scope>NUCLEOTIDE SEQUENCE [LARGE SCALE GENOMIC DNA]</scope>
    <source>
        <strain evidence="5">DSM 106076</strain>
    </source>
</reference>
<dbReference type="GO" id="GO:0004850">
    <property type="term" value="F:uridine phosphorylase activity"/>
    <property type="evidence" value="ECO:0007669"/>
    <property type="project" value="UniProtKB-EC"/>
</dbReference>
<dbReference type="InterPro" id="IPR000845">
    <property type="entry name" value="Nucleoside_phosphorylase_d"/>
</dbReference>
<dbReference type="SUPFAM" id="SSF53167">
    <property type="entry name" value="Purine and uridine phosphorylases"/>
    <property type="match status" value="1"/>
</dbReference>
<dbReference type="CDD" id="cd09007">
    <property type="entry name" value="NP-I_spr0068"/>
    <property type="match status" value="1"/>
</dbReference>
<dbReference type="Pfam" id="PF01048">
    <property type="entry name" value="PNP_UDP_1"/>
    <property type="match status" value="1"/>
</dbReference>
<evidence type="ECO:0000256" key="3">
    <source>
        <dbReference type="ARBA" id="ARBA00048447"/>
    </source>
</evidence>
<evidence type="ECO:0000256" key="1">
    <source>
        <dbReference type="ARBA" id="ARBA00011888"/>
    </source>
</evidence>
<name>A0A3R8M1J6_9FIRM</name>
<evidence type="ECO:0000313" key="6">
    <source>
        <dbReference type="Proteomes" id="UP000274920"/>
    </source>
</evidence>
<keyword evidence="6" id="KW-1185">Reference proteome</keyword>
<dbReference type="RefSeq" id="WP_125129092.1">
    <property type="nucleotide sequence ID" value="NZ_RHJS01000002.1"/>
</dbReference>
<protein>
    <recommendedName>
        <fullName evidence="2">Uridine phosphorylase</fullName>
        <ecNumber evidence="1">2.4.2.3</ecNumber>
    </recommendedName>
</protein>
<dbReference type="Gene3D" id="3.40.50.1580">
    <property type="entry name" value="Nucleoside phosphorylase domain"/>
    <property type="match status" value="1"/>
</dbReference>
<evidence type="ECO:0000313" key="5">
    <source>
        <dbReference type="EMBL" id="RRK33900.1"/>
    </source>
</evidence>
<dbReference type="EC" id="2.4.2.3" evidence="1"/>
<feature type="domain" description="Nucleoside phosphorylase" evidence="4">
    <location>
        <begin position="30"/>
        <end position="229"/>
    </location>
</feature>
<dbReference type="AlphaFoldDB" id="A0A3R8M1J6"/>